<evidence type="ECO:0000313" key="1">
    <source>
        <dbReference type="EMBL" id="KAJ2980025.1"/>
    </source>
</evidence>
<accession>A0ACC1NL63</accession>
<protein>
    <submittedName>
        <fullName evidence="1">Uncharacterized protein</fullName>
    </submittedName>
</protein>
<sequence length="315" mass="35291">MASKTSEFAMASKMTDSADTGGAYSTDHLIEPSSQISADAICHSQEYPQAPAQTTTRDRWDSTQDKLLLELHALGVADGAFLSDTPSEEQNAYNRILEDMQVAFPSARFSLENIKARVTALKELYSTYLQLEEQIGTVVDHGVGKILASDEQWEYFTRKYGNDVQKIRKDGGLPFIRLFEVTFPVIDDGADYAVEAQDDLITGPYSSRFRRGSSSSSSSPLREGSRQELRRKKRLKNDLSQLLRLQELVSAQDTAFIKAIEVVQQLMKDSASAEDISIFIDHLEASQRATVRFNALEGALKKAFFWRTVQQQKGR</sequence>
<proteinExistence type="predicted"/>
<comment type="caution">
    <text evidence="1">The sequence shown here is derived from an EMBL/GenBank/DDBJ whole genome shotgun (WGS) entry which is preliminary data.</text>
</comment>
<evidence type="ECO:0000313" key="2">
    <source>
        <dbReference type="Proteomes" id="UP001143910"/>
    </source>
</evidence>
<organism evidence="1 2">
    <name type="scientific">Zarea fungicola</name>
    <dbReference type="NCBI Taxonomy" id="93591"/>
    <lineage>
        <taxon>Eukaryota</taxon>
        <taxon>Fungi</taxon>
        <taxon>Dikarya</taxon>
        <taxon>Ascomycota</taxon>
        <taxon>Pezizomycotina</taxon>
        <taxon>Sordariomycetes</taxon>
        <taxon>Hypocreomycetidae</taxon>
        <taxon>Hypocreales</taxon>
        <taxon>Cordycipitaceae</taxon>
        <taxon>Zarea</taxon>
    </lineage>
</organism>
<keyword evidence="2" id="KW-1185">Reference proteome</keyword>
<dbReference type="EMBL" id="JANJQO010000232">
    <property type="protein sequence ID" value="KAJ2980025.1"/>
    <property type="molecule type" value="Genomic_DNA"/>
</dbReference>
<reference evidence="1" key="1">
    <citation type="submission" date="2022-08" db="EMBL/GenBank/DDBJ databases">
        <title>Genome Sequence of Lecanicillium fungicola.</title>
        <authorList>
            <person name="Buettner E."/>
        </authorList>
    </citation>
    <scope>NUCLEOTIDE SEQUENCE</scope>
    <source>
        <strain evidence="1">Babe33</strain>
    </source>
</reference>
<gene>
    <name evidence="1" type="ORF">NQ176_g2894</name>
</gene>
<name>A0ACC1NL63_9HYPO</name>
<dbReference type="Proteomes" id="UP001143910">
    <property type="component" value="Unassembled WGS sequence"/>
</dbReference>